<proteinExistence type="predicted"/>
<sequence>MHSVARAATGHHGGPPPPCPFSFARGRNSPCSRMHQPPRAMVSSTTASVTGAAAQAVAKSTVRRRDRRRQPPQLLPSSFFAFLGGSRLSPYDIAAVLAGDASSPA</sequence>
<feature type="compositionally biased region" description="Basic residues" evidence="1">
    <location>
        <begin position="61"/>
        <end position="70"/>
    </location>
</feature>
<organism evidence="2 3">
    <name type="scientific">Vigna mungo</name>
    <name type="common">Black gram</name>
    <name type="synonym">Phaseolus mungo</name>
    <dbReference type="NCBI Taxonomy" id="3915"/>
    <lineage>
        <taxon>Eukaryota</taxon>
        <taxon>Viridiplantae</taxon>
        <taxon>Streptophyta</taxon>
        <taxon>Embryophyta</taxon>
        <taxon>Tracheophyta</taxon>
        <taxon>Spermatophyta</taxon>
        <taxon>Magnoliopsida</taxon>
        <taxon>eudicotyledons</taxon>
        <taxon>Gunneridae</taxon>
        <taxon>Pentapetalae</taxon>
        <taxon>rosids</taxon>
        <taxon>fabids</taxon>
        <taxon>Fabales</taxon>
        <taxon>Fabaceae</taxon>
        <taxon>Papilionoideae</taxon>
        <taxon>50 kb inversion clade</taxon>
        <taxon>NPAAA clade</taxon>
        <taxon>indigoferoid/millettioid clade</taxon>
        <taxon>Phaseoleae</taxon>
        <taxon>Vigna</taxon>
    </lineage>
</organism>
<name>A0AAQ3MK56_VIGMU</name>
<feature type="region of interest" description="Disordered" evidence="1">
    <location>
        <begin position="1"/>
        <end position="72"/>
    </location>
</feature>
<protein>
    <submittedName>
        <fullName evidence="2">Uncharacterized protein</fullName>
    </submittedName>
</protein>
<evidence type="ECO:0000256" key="1">
    <source>
        <dbReference type="SAM" id="MobiDB-lite"/>
    </source>
</evidence>
<keyword evidence="3" id="KW-1185">Reference proteome</keyword>
<evidence type="ECO:0000313" key="2">
    <source>
        <dbReference type="EMBL" id="WVY92421.1"/>
    </source>
</evidence>
<gene>
    <name evidence="2" type="ORF">V8G54_031509</name>
</gene>
<accession>A0AAQ3MK56</accession>
<dbReference type="Proteomes" id="UP001374535">
    <property type="component" value="Chromosome 10"/>
</dbReference>
<dbReference type="AlphaFoldDB" id="A0AAQ3MK56"/>
<evidence type="ECO:0000313" key="3">
    <source>
        <dbReference type="Proteomes" id="UP001374535"/>
    </source>
</evidence>
<dbReference type="EMBL" id="CP144691">
    <property type="protein sequence ID" value="WVY92421.1"/>
    <property type="molecule type" value="Genomic_DNA"/>
</dbReference>
<feature type="non-terminal residue" evidence="2">
    <location>
        <position position="105"/>
    </location>
</feature>
<reference evidence="2 3" key="1">
    <citation type="journal article" date="2023" name="Life. Sci Alliance">
        <title>Evolutionary insights into 3D genome organization and epigenetic landscape of Vigna mungo.</title>
        <authorList>
            <person name="Junaid A."/>
            <person name="Singh B."/>
            <person name="Bhatia S."/>
        </authorList>
    </citation>
    <scope>NUCLEOTIDE SEQUENCE [LARGE SCALE GENOMIC DNA]</scope>
    <source>
        <strain evidence="2">Urdbean</strain>
    </source>
</reference>
<feature type="compositionally biased region" description="Low complexity" evidence="1">
    <location>
        <begin position="40"/>
        <end position="60"/>
    </location>
</feature>